<keyword evidence="6" id="KW-0808">Transferase</keyword>
<dbReference type="AlphaFoldDB" id="A0AA47I834"/>
<reference evidence="13" key="1">
    <citation type="submission" date="2021-11" db="EMBL/GenBank/DDBJ databases">
        <title>Clostridia strains as spoilage organisms.</title>
        <authorList>
            <person name="Wambui J."/>
            <person name="Stevens M.J.A."/>
            <person name="Stephan R."/>
        </authorList>
    </citation>
    <scope>NUCLEOTIDE SEQUENCE</scope>
    <source>
        <strain evidence="13">CF009</strain>
    </source>
</reference>
<comment type="function">
    <text evidence="8">Involved in the transmission of sensory signals from the chemoreceptors to the flagellar motors. CheA is autophosphorylated; it can transfer its phosphate group to either CheB or CheY.</text>
</comment>
<protein>
    <recommendedName>
        <fullName evidence="3">Chemotaxis protein CheA</fullName>
        <ecNumber evidence="2">2.7.13.3</ecNumber>
    </recommendedName>
</protein>
<dbReference type="GO" id="GO:0000155">
    <property type="term" value="F:phosphorelay sensor kinase activity"/>
    <property type="evidence" value="ECO:0007669"/>
    <property type="project" value="InterPro"/>
</dbReference>
<evidence type="ECO:0000259" key="11">
    <source>
        <dbReference type="PROSITE" id="PS50851"/>
    </source>
</evidence>
<name>A0AA47I834_9CLOT</name>
<dbReference type="FunFam" id="3.30.565.10:FF:000016">
    <property type="entry name" value="Chemotaxis protein CheA, putative"/>
    <property type="match status" value="1"/>
</dbReference>
<dbReference type="CDD" id="cd00088">
    <property type="entry name" value="HPT"/>
    <property type="match status" value="1"/>
</dbReference>
<dbReference type="InterPro" id="IPR008207">
    <property type="entry name" value="Sig_transdc_His_kin_Hpt_dom"/>
</dbReference>
<dbReference type="PROSITE" id="PS50851">
    <property type="entry name" value="CHEW"/>
    <property type="match status" value="1"/>
</dbReference>
<dbReference type="GO" id="GO:0005737">
    <property type="term" value="C:cytoplasm"/>
    <property type="evidence" value="ECO:0007669"/>
    <property type="project" value="InterPro"/>
</dbReference>
<organism evidence="13 14">
    <name type="scientific">Clostridium estertheticum</name>
    <dbReference type="NCBI Taxonomy" id="238834"/>
    <lineage>
        <taxon>Bacteria</taxon>
        <taxon>Bacillati</taxon>
        <taxon>Bacillota</taxon>
        <taxon>Clostridia</taxon>
        <taxon>Eubacteriales</taxon>
        <taxon>Clostridiaceae</taxon>
        <taxon>Clostridium</taxon>
    </lineage>
</organism>
<keyword evidence="5 9" id="KW-0597">Phosphoprotein</keyword>
<evidence type="ECO:0000259" key="12">
    <source>
        <dbReference type="PROSITE" id="PS50894"/>
    </source>
</evidence>
<dbReference type="InterPro" id="IPR005467">
    <property type="entry name" value="His_kinase_dom"/>
</dbReference>
<dbReference type="SMART" id="SM01231">
    <property type="entry name" value="H-kinase_dim"/>
    <property type="match status" value="1"/>
</dbReference>
<dbReference type="Pfam" id="PF01627">
    <property type="entry name" value="Hpt"/>
    <property type="match status" value="1"/>
</dbReference>
<feature type="domain" description="Histidine kinase" evidence="10">
    <location>
        <begin position="370"/>
        <end position="574"/>
    </location>
</feature>
<evidence type="ECO:0000313" key="13">
    <source>
        <dbReference type="EMBL" id="WAG62213.1"/>
    </source>
</evidence>
<evidence type="ECO:0000256" key="4">
    <source>
        <dbReference type="ARBA" id="ARBA00022500"/>
    </source>
</evidence>
<feature type="modified residue" description="Phosphohistidine" evidence="9">
    <location>
        <position position="52"/>
    </location>
</feature>
<proteinExistence type="predicted"/>
<sequence>MSDDGTTREPMLEIYLFEATQLMEQLEEISIECEKNKSIDTESINEIFRIMHTIKSSSAMMMFNNISVLAHSVEDLFYFIRENKAVNIDFESLFDLVLLGIDFIKGEVSKIDNDENADGCSEELVLKSSNLLSVMKEANIVTLGDVVPPLKEDTKCFINSYENQDSKVKQKYIARIFYEDGCEMENVRAYTVIHNLKDIASEMYYIPEDIIESNESVEIIRKNGFLVGFATSVEHEKVAEKLNEIIFLRDLELLQVEDYPEEIKKVKAKSIIQLEGPLENIEPFGDKEPIKIELIQIEPIQIEQVEKVDTNKEEVEHITKVAKQQSIISVNISKLDMLLDLVGEIVISEAMVTKNPDLEGLSLDNFNKASRQLRKLTNELQDVVMSIRMVPVSMTFHKMNRIVRDMSKKLDKNVELEIIGEETEVDKNIIDHISDPLMHLVRNSLDHGIEDKEERIASGKPPIGKIILEAKNAGGDVFIIVRDDGRGLDKSKIYEKAKLQGLVTRPEDELTDKEIFANILLPGFSTNESVTEYSGRGVGMDVVKKNIDSIGGSISIESVMGRGSIISIKIPLTLAIIDGLEVAVGISKYTIPITSIKESFKPKENEVIADSDGNEIIMIRGEAYPIYRLHRIFNINTKVTSSTNGIMVLIEDNTKSACLFVDSLIGEQQVVVKALPTYIKKAKGIAGCTILGDGNISLIIDVNGILDR</sequence>
<accession>A0AA47I834</accession>
<dbReference type="GO" id="GO:0006935">
    <property type="term" value="P:chemotaxis"/>
    <property type="evidence" value="ECO:0007669"/>
    <property type="project" value="UniProtKB-KW"/>
</dbReference>
<dbReference type="CDD" id="cd00731">
    <property type="entry name" value="CheA_reg"/>
    <property type="match status" value="1"/>
</dbReference>
<dbReference type="Proteomes" id="UP001164733">
    <property type="component" value="Chromosome"/>
</dbReference>
<evidence type="ECO:0000256" key="8">
    <source>
        <dbReference type="ARBA" id="ARBA00035100"/>
    </source>
</evidence>
<feature type="domain" description="CheW-like" evidence="11">
    <location>
        <begin position="576"/>
        <end position="708"/>
    </location>
</feature>
<dbReference type="RefSeq" id="WP_216125246.1">
    <property type="nucleotide sequence ID" value="NZ_CP086239.1"/>
</dbReference>
<keyword evidence="7" id="KW-0418">Kinase</keyword>
<evidence type="ECO:0000256" key="3">
    <source>
        <dbReference type="ARBA" id="ARBA00021495"/>
    </source>
</evidence>
<dbReference type="PANTHER" id="PTHR43395:SF10">
    <property type="entry name" value="CHEMOTAXIS PROTEIN CHEA"/>
    <property type="match status" value="1"/>
</dbReference>
<comment type="catalytic activity">
    <reaction evidence="1">
        <text>ATP + protein L-histidine = ADP + protein N-phospho-L-histidine.</text>
        <dbReference type="EC" id="2.7.13.3"/>
    </reaction>
</comment>
<dbReference type="InterPro" id="IPR002545">
    <property type="entry name" value="CheW-lke_dom"/>
</dbReference>
<dbReference type="Pfam" id="PF07194">
    <property type="entry name" value="P2"/>
    <property type="match status" value="1"/>
</dbReference>
<dbReference type="InterPro" id="IPR003594">
    <property type="entry name" value="HATPase_dom"/>
</dbReference>
<evidence type="ECO:0000256" key="2">
    <source>
        <dbReference type="ARBA" id="ARBA00012438"/>
    </source>
</evidence>
<evidence type="ECO:0000256" key="9">
    <source>
        <dbReference type="PROSITE-ProRule" id="PRU00110"/>
    </source>
</evidence>
<dbReference type="PROSITE" id="PS50109">
    <property type="entry name" value="HIS_KIN"/>
    <property type="match status" value="1"/>
</dbReference>
<dbReference type="InterPro" id="IPR051315">
    <property type="entry name" value="Bact_Chemotaxis_CheA"/>
</dbReference>
<dbReference type="SMART" id="SM00073">
    <property type="entry name" value="HPT"/>
    <property type="match status" value="1"/>
</dbReference>
<dbReference type="InterPro" id="IPR004105">
    <property type="entry name" value="CheA-like_dim"/>
</dbReference>
<dbReference type="PROSITE" id="PS50894">
    <property type="entry name" value="HPT"/>
    <property type="match status" value="1"/>
</dbReference>
<feature type="domain" description="HPt" evidence="12">
    <location>
        <begin position="4"/>
        <end position="111"/>
    </location>
</feature>
<dbReference type="SMART" id="SM00387">
    <property type="entry name" value="HATPase_c"/>
    <property type="match status" value="1"/>
</dbReference>
<dbReference type="Pfam" id="PF01584">
    <property type="entry name" value="CheW"/>
    <property type="match status" value="1"/>
</dbReference>
<evidence type="ECO:0000256" key="5">
    <source>
        <dbReference type="ARBA" id="ARBA00022553"/>
    </source>
</evidence>
<dbReference type="SMART" id="SM00260">
    <property type="entry name" value="CheW"/>
    <property type="match status" value="1"/>
</dbReference>
<evidence type="ECO:0000256" key="7">
    <source>
        <dbReference type="ARBA" id="ARBA00022777"/>
    </source>
</evidence>
<evidence type="ECO:0000256" key="6">
    <source>
        <dbReference type="ARBA" id="ARBA00022679"/>
    </source>
</evidence>
<dbReference type="Pfam" id="PF02895">
    <property type="entry name" value="H-kinase_dim"/>
    <property type="match status" value="1"/>
</dbReference>
<dbReference type="InterPro" id="IPR010808">
    <property type="entry name" value="CheA_P2-bd"/>
</dbReference>
<evidence type="ECO:0000313" key="14">
    <source>
        <dbReference type="Proteomes" id="UP001164733"/>
    </source>
</evidence>
<dbReference type="PANTHER" id="PTHR43395">
    <property type="entry name" value="SENSOR HISTIDINE KINASE CHEA"/>
    <property type="match status" value="1"/>
</dbReference>
<dbReference type="EC" id="2.7.13.3" evidence="2"/>
<gene>
    <name evidence="13" type="ORF">LL038_08250</name>
</gene>
<keyword evidence="4" id="KW-0145">Chemotaxis</keyword>
<evidence type="ECO:0000259" key="10">
    <source>
        <dbReference type="PROSITE" id="PS50109"/>
    </source>
</evidence>
<evidence type="ECO:0000256" key="1">
    <source>
        <dbReference type="ARBA" id="ARBA00000085"/>
    </source>
</evidence>
<dbReference type="EMBL" id="CP086239">
    <property type="protein sequence ID" value="WAG62213.1"/>
    <property type="molecule type" value="Genomic_DNA"/>
</dbReference>
<dbReference type="Pfam" id="PF02518">
    <property type="entry name" value="HATPase_c"/>
    <property type="match status" value="1"/>
</dbReference>
<dbReference type="CDD" id="cd16916">
    <property type="entry name" value="HATPase_CheA-like"/>
    <property type="match status" value="1"/>
</dbReference>